<evidence type="ECO:0000313" key="2">
    <source>
        <dbReference type="Proteomes" id="UP000032142"/>
    </source>
</evidence>
<dbReference type="EMBL" id="KN400160">
    <property type="protein sequence ID" value="KHG13727.1"/>
    <property type="molecule type" value="Genomic_DNA"/>
</dbReference>
<evidence type="ECO:0000313" key="1">
    <source>
        <dbReference type="EMBL" id="KHG13727.1"/>
    </source>
</evidence>
<dbReference type="Proteomes" id="UP000032142">
    <property type="component" value="Unassembled WGS sequence"/>
</dbReference>
<reference evidence="2" key="1">
    <citation type="submission" date="2014-09" db="EMBL/GenBank/DDBJ databases">
        <authorList>
            <person name="Mudge J."/>
            <person name="Ramaraj T."/>
            <person name="Lindquist I.E."/>
            <person name="Bharti A.K."/>
            <person name="Sundararajan A."/>
            <person name="Cameron C.T."/>
            <person name="Woodward J.E."/>
            <person name="May G.D."/>
            <person name="Brubaker C."/>
            <person name="Broadhvest J."/>
            <person name="Wilkins T.A."/>
        </authorList>
    </citation>
    <scope>NUCLEOTIDE SEQUENCE</scope>
    <source>
        <strain evidence="2">cv. AKA8401</strain>
    </source>
</reference>
<organism evidence="1 2">
    <name type="scientific">Gossypium arboreum</name>
    <name type="common">Tree cotton</name>
    <name type="synonym">Gossypium nanking</name>
    <dbReference type="NCBI Taxonomy" id="29729"/>
    <lineage>
        <taxon>Eukaryota</taxon>
        <taxon>Viridiplantae</taxon>
        <taxon>Streptophyta</taxon>
        <taxon>Embryophyta</taxon>
        <taxon>Tracheophyta</taxon>
        <taxon>Spermatophyta</taxon>
        <taxon>Magnoliopsida</taxon>
        <taxon>eudicotyledons</taxon>
        <taxon>Gunneridae</taxon>
        <taxon>Pentapetalae</taxon>
        <taxon>rosids</taxon>
        <taxon>malvids</taxon>
        <taxon>Malvales</taxon>
        <taxon>Malvaceae</taxon>
        <taxon>Malvoideae</taxon>
        <taxon>Gossypium</taxon>
    </lineage>
</organism>
<keyword evidence="2" id="KW-1185">Reference proteome</keyword>
<protein>
    <submittedName>
        <fullName evidence="1">Uncharacterized protein</fullName>
    </submittedName>
</protein>
<accession>A0A0B0NM48</accession>
<proteinExistence type="predicted"/>
<sequence length="60" mass="6993">MFVFITVFEQMTPASLFQITNPEHDSFLWLLKATSNFIFNLDPNGATHLFIHTLLSERYS</sequence>
<dbReference type="AlphaFoldDB" id="A0A0B0NM48"/>
<name>A0A0B0NM48_GOSAR</name>
<gene>
    <name evidence="1" type="ORF">F383_17281</name>
</gene>